<keyword evidence="1" id="KW-1133">Transmembrane helix</keyword>
<dbReference type="PANTHER" id="PTHR40763">
    <property type="entry name" value="MEMBRANE PROTEIN-RELATED"/>
    <property type="match status" value="1"/>
</dbReference>
<dbReference type="STRING" id="141349.BN1232_00246"/>
<evidence type="ECO:0000259" key="2">
    <source>
        <dbReference type="Pfam" id="PF08044"/>
    </source>
</evidence>
<sequence length="291" mass="30613">MAKWLGAPLGGGVTTATRAKDTDRQDTCTVLDTALADGELSGEEHRERVSRATNAVTLGDLKLLVQDLQGSTPPRLRAAKSNAAPVVRSRGIAIAALVVSVLFGMGLGWGLYGNTSSPLDFTSDPGAKPDGVAAVVLTPPKQLQSLGGLTGLLEQARKKFGDTVGYRLLVYPTYASFYRPDPADDRRVLDYDYRGGWDDPTVSPRTDAKAVAADLAKFDVKTAVGIMRGAPETLGINASEVKSTYLIVEPAKDPTAPGTLTLSVYVSSDYGSGSIDFAGDGTVKRVSYPSS</sequence>
<evidence type="ECO:0000313" key="3">
    <source>
        <dbReference type="EMBL" id="CQD02832.1"/>
    </source>
</evidence>
<evidence type="ECO:0000313" key="6">
    <source>
        <dbReference type="Proteomes" id="UP001055171"/>
    </source>
</evidence>
<dbReference type="Pfam" id="PF08044">
    <property type="entry name" value="DUF1707"/>
    <property type="match status" value="1"/>
</dbReference>
<dbReference type="InterPro" id="IPR012551">
    <property type="entry name" value="DUF1707_SHOCT-like"/>
</dbReference>
<dbReference type="PANTHER" id="PTHR40763:SF4">
    <property type="entry name" value="DUF1707 DOMAIN-CONTAINING PROTEIN"/>
    <property type="match status" value="1"/>
</dbReference>
<dbReference type="Proteomes" id="UP000199251">
    <property type="component" value="Unassembled WGS sequence"/>
</dbReference>
<dbReference type="EMBL" id="CP092423">
    <property type="protein sequence ID" value="ULP42526.1"/>
    <property type="molecule type" value="Genomic_DNA"/>
</dbReference>
<dbReference type="EMBL" id="CTEE01000001">
    <property type="protein sequence ID" value="CQD02832.1"/>
    <property type="molecule type" value="Genomic_DNA"/>
</dbReference>
<dbReference type="Proteomes" id="UP001055171">
    <property type="component" value="Chromosome"/>
</dbReference>
<keyword evidence="1" id="KW-0812">Transmembrane</keyword>
<dbReference type="RefSeq" id="WP_090598079.1">
    <property type="nucleotide sequence ID" value="NZ_CP092423.2"/>
</dbReference>
<evidence type="ECO:0000313" key="5">
    <source>
        <dbReference type="Proteomes" id="UP000199251"/>
    </source>
</evidence>
<name>A0A0E4GV67_MYCLN</name>
<dbReference type="OrthoDB" id="4753163at2"/>
<reference evidence="3 5" key="1">
    <citation type="submission" date="2015-03" db="EMBL/GenBank/DDBJ databases">
        <authorList>
            <person name="Urmite Genomes"/>
        </authorList>
    </citation>
    <scope>NUCLEOTIDE SEQUENCE [LARGE SCALE GENOMIC DNA]</scope>
    <source>
        <strain evidence="3 5">CSUR P1491</strain>
    </source>
</reference>
<organism evidence="3 5">
    <name type="scientific">Mycobacterium lentiflavum</name>
    <dbReference type="NCBI Taxonomy" id="141349"/>
    <lineage>
        <taxon>Bacteria</taxon>
        <taxon>Bacillati</taxon>
        <taxon>Actinomycetota</taxon>
        <taxon>Actinomycetes</taxon>
        <taxon>Mycobacteriales</taxon>
        <taxon>Mycobacteriaceae</taxon>
        <taxon>Mycobacterium</taxon>
        <taxon>Mycobacterium simiae complex</taxon>
    </lineage>
</organism>
<keyword evidence="6" id="KW-1185">Reference proteome</keyword>
<evidence type="ECO:0000256" key="1">
    <source>
        <dbReference type="SAM" id="Phobius"/>
    </source>
</evidence>
<evidence type="ECO:0000313" key="4">
    <source>
        <dbReference type="EMBL" id="ULP42526.1"/>
    </source>
</evidence>
<feature type="domain" description="DUF1707" evidence="2">
    <location>
        <begin position="17"/>
        <end position="69"/>
    </location>
</feature>
<reference evidence="4" key="2">
    <citation type="submission" date="2022-08" db="EMBL/GenBank/DDBJ databases">
        <title>Complete genome sequence of 14 non-tuberculosis mycobacteria type-strains.</title>
        <authorList>
            <person name="Igarashi Y."/>
            <person name="Osugi A."/>
            <person name="Mitarai S."/>
        </authorList>
    </citation>
    <scope>NUCLEOTIDE SEQUENCE</scope>
    <source>
        <strain evidence="4">ATCC 51985</strain>
    </source>
</reference>
<dbReference type="AlphaFoldDB" id="A0A0E4GV67"/>
<accession>A0A0E4GV67</accession>
<gene>
    <name evidence="3" type="ORF">BN1232_00246</name>
    <name evidence="4" type="ORF">MJO58_00415</name>
</gene>
<feature type="transmembrane region" description="Helical" evidence="1">
    <location>
        <begin position="92"/>
        <end position="112"/>
    </location>
</feature>
<protein>
    <submittedName>
        <fullName evidence="4">DUF1707 domain-containing protein</fullName>
    </submittedName>
    <submittedName>
        <fullName evidence="3">Membrane protein</fullName>
    </submittedName>
</protein>
<keyword evidence="1" id="KW-0472">Membrane</keyword>
<proteinExistence type="predicted"/>